<protein>
    <submittedName>
        <fullName evidence="5">Enoyl-CoA hydratase</fullName>
    </submittedName>
</protein>
<dbReference type="OrthoDB" id="9781757at2"/>
<comment type="similarity">
    <text evidence="2">Belongs to the enoyl-CoA hydratase/isomerase family.</text>
</comment>
<dbReference type="PANTHER" id="PTHR43684:SF1">
    <property type="entry name" value="ENOYL-COA DELTA ISOMERASE 2"/>
    <property type="match status" value="1"/>
</dbReference>
<dbReference type="InterPro" id="IPR001753">
    <property type="entry name" value="Enoyl-CoA_hydra/iso"/>
</dbReference>
<reference evidence="6" key="1">
    <citation type="submission" date="2016-11" db="EMBL/GenBank/DDBJ databases">
        <title>Complete Genome Sequence of alachlor-degrading Sphingomonas sp. strain JJ-A5.</title>
        <authorList>
            <person name="Lee H."/>
            <person name="Ka J.-O."/>
        </authorList>
    </citation>
    <scope>NUCLEOTIDE SEQUENCE [LARGE SCALE GENOMIC DNA]</scope>
    <source>
        <strain evidence="6">JJ-A5</strain>
    </source>
</reference>
<accession>A0A1L3ZW73</accession>
<dbReference type="InterPro" id="IPR014748">
    <property type="entry name" value="Enoyl-CoA_hydra_C"/>
</dbReference>
<keyword evidence="3" id="KW-0576">Peroxisome</keyword>
<evidence type="ECO:0000313" key="6">
    <source>
        <dbReference type="Proteomes" id="UP000182063"/>
    </source>
</evidence>
<dbReference type="InterPro" id="IPR051053">
    <property type="entry name" value="ECH/Chromodomain_protein"/>
</dbReference>
<sequence>MPLANTQEIREVQVTETPLIVDIREGTAWLTLNRPQAGNAIDLPMARALVEASIRCQTDADIRCVVLTGAGKLFCAGGDVGLFAAAGDQVSSLLSELAGTLHMTLARLARMAKPMLVLVNGPAVGAGFSLAISGDVVLASRSAHFAAAYGTLGLTPDGGMSWSLPRLVGLRKAQEIILTNRRINAEEAEAMGLVTRLVGDGRLMEEGEATAAQLAASPVAALGAARVLLQDSFAASFETQLEREARAISDAGATAEAREGLAAYFAKRAPDFRGA</sequence>
<dbReference type="SUPFAM" id="SSF52096">
    <property type="entry name" value="ClpP/crotonase"/>
    <property type="match status" value="1"/>
</dbReference>
<dbReference type="Proteomes" id="UP000182063">
    <property type="component" value="Chromosome"/>
</dbReference>
<gene>
    <name evidence="5" type="ORF">BSL82_11610</name>
</gene>
<evidence type="ECO:0000256" key="3">
    <source>
        <dbReference type="ARBA" id="ARBA00023140"/>
    </source>
</evidence>
<evidence type="ECO:0000256" key="2">
    <source>
        <dbReference type="ARBA" id="ARBA00005254"/>
    </source>
</evidence>
<evidence type="ECO:0000313" key="5">
    <source>
        <dbReference type="EMBL" id="API59881.1"/>
    </source>
</evidence>
<dbReference type="PANTHER" id="PTHR43684">
    <property type="match status" value="1"/>
</dbReference>
<comment type="subcellular location">
    <subcellularLocation>
        <location evidence="1">Peroxisome</location>
    </subcellularLocation>
</comment>
<name>A0A1L3ZW73_9SPHN</name>
<dbReference type="Gene3D" id="1.10.12.10">
    <property type="entry name" value="Lyase 2-enoyl-coa Hydratase, Chain A, domain 2"/>
    <property type="match status" value="1"/>
</dbReference>
<organism evidence="5 6">
    <name type="scientific">Tardibacter chloracetimidivorans</name>
    <dbReference type="NCBI Taxonomy" id="1921510"/>
    <lineage>
        <taxon>Bacteria</taxon>
        <taxon>Pseudomonadati</taxon>
        <taxon>Pseudomonadota</taxon>
        <taxon>Alphaproteobacteria</taxon>
        <taxon>Sphingomonadales</taxon>
        <taxon>Sphingomonadaceae</taxon>
        <taxon>Tardibacter</taxon>
    </lineage>
</organism>
<dbReference type="Gene3D" id="3.90.226.10">
    <property type="entry name" value="2-enoyl-CoA Hydratase, Chain A, domain 1"/>
    <property type="match status" value="1"/>
</dbReference>
<dbReference type="Pfam" id="PF00378">
    <property type="entry name" value="ECH_1"/>
    <property type="match status" value="1"/>
</dbReference>
<dbReference type="EMBL" id="CP018221">
    <property type="protein sequence ID" value="API59881.1"/>
    <property type="molecule type" value="Genomic_DNA"/>
</dbReference>
<keyword evidence="4" id="KW-0413">Isomerase</keyword>
<proteinExistence type="inferred from homology"/>
<dbReference type="InterPro" id="IPR029045">
    <property type="entry name" value="ClpP/crotonase-like_dom_sf"/>
</dbReference>
<dbReference type="STRING" id="1921510.BSL82_11610"/>
<evidence type="ECO:0000256" key="4">
    <source>
        <dbReference type="ARBA" id="ARBA00023235"/>
    </source>
</evidence>
<dbReference type="AlphaFoldDB" id="A0A1L3ZW73"/>
<dbReference type="KEGG" id="sphj:BSL82_11610"/>
<dbReference type="GO" id="GO:0004165">
    <property type="term" value="F:delta(3)-delta(2)-enoyl-CoA isomerase activity"/>
    <property type="evidence" value="ECO:0007669"/>
    <property type="project" value="UniProtKB-ARBA"/>
</dbReference>
<evidence type="ECO:0000256" key="1">
    <source>
        <dbReference type="ARBA" id="ARBA00004275"/>
    </source>
</evidence>
<dbReference type="CDD" id="cd06558">
    <property type="entry name" value="crotonase-like"/>
    <property type="match status" value="1"/>
</dbReference>
<keyword evidence="6" id="KW-1185">Reference proteome</keyword>